<name>A0A1H0TDJ9_9BACT</name>
<dbReference type="SUPFAM" id="SSF56228">
    <property type="entry name" value="Aldehyde ferredoxin oxidoreductase, N-terminal domain"/>
    <property type="match status" value="1"/>
</dbReference>
<dbReference type="GO" id="GO:0051539">
    <property type="term" value="F:4 iron, 4 sulfur cluster binding"/>
    <property type="evidence" value="ECO:0007669"/>
    <property type="project" value="UniProtKB-KW"/>
</dbReference>
<dbReference type="OrthoDB" id="9763894at2"/>
<evidence type="ECO:0000256" key="5">
    <source>
        <dbReference type="ARBA" id="ARBA00023002"/>
    </source>
</evidence>
<organism evidence="10 11">
    <name type="scientific">Desulforhopalus singaporensis</name>
    <dbReference type="NCBI Taxonomy" id="91360"/>
    <lineage>
        <taxon>Bacteria</taxon>
        <taxon>Pseudomonadati</taxon>
        <taxon>Thermodesulfobacteriota</taxon>
        <taxon>Desulfobulbia</taxon>
        <taxon>Desulfobulbales</taxon>
        <taxon>Desulfocapsaceae</taxon>
        <taxon>Desulforhopalus</taxon>
    </lineage>
</organism>
<evidence type="ECO:0000313" key="11">
    <source>
        <dbReference type="Proteomes" id="UP000199073"/>
    </source>
</evidence>
<dbReference type="GO" id="GO:0046872">
    <property type="term" value="F:metal ion binding"/>
    <property type="evidence" value="ECO:0007669"/>
    <property type="project" value="UniProtKB-KW"/>
</dbReference>
<evidence type="ECO:0000259" key="9">
    <source>
        <dbReference type="SMART" id="SM00790"/>
    </source>
</evidence>
<dbReference type="InterPro" id="IPR013983">
    <property type="entry name" value="Ald_Fedxn_OxRdtase_N"/>
</dbReference>
<dbReference type="InterPro" id="IPR013985">
    <property type="entry name" value="Ald_Fedxn_OxRdtase_dom3"/>
</dbReference>
<comment type="cofactor">
    <cofactor evidence="1">
        <name>[4Fe-4S] cluster</name>
        <dbReference type="ChEBI" id="CHEBI:49883"/>
    </cofactor>
</comment>
<dbReference type="GO" id="GO:0016625">
    <property type="term" value="F:oxidoreductase activity, acting on the aldehyde or oxo group of donors, iron-sulfur protein as acceptor"/>
    <property type="evidence" value="ECO:0007669"/>
    <property type="project" value="InterPro"/>
</dbReference>
<dbReference type="STRING" id="91360.SAMN05660330_03028"/>
<dbReference type="Pfam" id="PF01314">
    <property type="entry name" value="AFOR_C"/>
    <property type="match status" value="1"/>
</dbReference>
<keyword evidence="11" id="KW-1185">Reference proteome</keyword>
<dbReference type="SUPFAM" id="SSF48310">
    <property type="entry name" value="Aldehyde ferredoxin oxidoreductase, C-terminal domains"/>
    <property type="match status" value="1"/>
</dbReference>
<keyword evidence="4" id="KW-0479">Metal-binding</keyword>
<dbReference type="SMART" id="SM00790">
    <property type="entry name" value="AFOR_N"/>
    <property type="match status" value="1"/>
</dbReference>
<dbReference type="Proteomes" id="UP000199073">
    <property type="component" value="Unassembled WGS sequence"/>
</dbReference>
<evidence type="ECO:0000256" key="3">
    <source>
        <dbReference type="ARBA" id="ARBA00022485"/>
    </source>
</evidence>
<evidence type="ECO:0000256" key="1">
    <source>
        <dbReference type="ARBA" id="ARBA00001966"/>
    </source>
</evidence>
<evidence type="ECO:0000256" key="8">
    <source>
        <dbReference type="ARBA" id="ARBA00049934"/>
    </source>
</evidence>
<evidence type="ECO:0000313" key="10">
    <source>
        <dbReference type="EMBL" id="SDP51750.1"/>
    </source>
</evidence>
<dbReference type="InterPro" id="IPR001203">
    <property type="entry name" value="OxRdtase_Ald_Fedxn_C"/>
</dbReference>
<feature type="domain" description="Aldehyde ferredoxin oxidoreductase N-terminal" evidence="9">
    <location>
        <begin position="1"/>
        <end position="207"/>
    </location>
</feature>
<dbReference type="Pfam" id="PF02730">
    <property type="entry name" value="AFOR_N"/>
    <property type="match status" value="1"/>
</dbReference>
<dbReference type="InterPro" id="IPR036503">
    <property type="entry name" value="Ald_Fedxn_OxRdtase_N_sf"/>
</dbReference>
<sequence>MKFLRVNMTDETVLWQDVAPQYKTLGGRALTSIFINDEVLATTDPLGPDNKLIFAPGFFSGTSLINTSRLSVGSKSPLTGGIKESNVGGTVAFSLATLGICAIIIEGQADADSCFVLNIQDDTSANLIRADDLKGMRTYDLTRRLQHDFGTDTSITCIGPAGDSKLLSASIQSTDFDGRPCRAAGRGGLGAVMGAKGLKAIIVNRKGRIPAEIVDLDRFKKASKQYAKDVKTDEFSGEILPQLGTAVLVEPINAAGAFPTRNATLGQFEGVEKISGEAIAKIIEERGGQTRHKGCSQCIIDCSNEFVTSKGEYVTSSLEYETIWSMGGMIGNDDIDAIARLDFLCDDIGLDTINTGTAIAVAFDAGYGEFGDGEKAIRLVEEVATGTEMGTLIGNGPDAVGRHFSHSRVPTVKGQSIAAYDPRAIQGMSVTYSTTPMGADHTAGWVVDQNLEAFGGTVDPHGSEGQVEISRNTQIHMAAIDTVGLCDFAQTGLAAEGGFDNLMNMMSAKLGQEFSAQQWTELGTRVIKTELEFNRNAGLTRQDDRLPPMFYNEQLPPYNVVVKISDEELDSTFSDL</sequence>
<dbReference type="GO" id="GO:0009055">
    <property type="term" value="F:electron transfer activity"/>
    <property type="evidence" value="ECO:0007669"/>
    <property type="project" value="InterPro"/>
</dbReference>
<dbReference type="InterPro" id="IPR036021">
    <property type="entry name" value="Tungsten_al_ferr_oxy-like_C"/>
</dbReference>
<dbReference type="EMBL" id="FNJI01000023">
    <property type="protein sequence ID" value="SDP51750.1"/>
    <property type="molecule type" value="Genomic_DNA"/>
</dbReference>
<keyword evidence="6" id="KW-0408">Iron</keyword>
<dbReference type="RefSeq" id="WP_092224316.1">
    <property type="nucleotide sequence ID" value="NZ_FNJI01000023.1"/>
</dbReference>
<gene>
    <name evidence="10" type="ORF">SAMN05660330_03028</name>
</gene>
<comment type="cofactor">
    <cofactor evidence="8">
        <name>tungstopterin</name>
        <dbReference type="ChEBI" id="CHEBI:30402"/>
    </cofactor>
</comment>
<reference evidence="10 11" key="1">
    <citation type="submission" date="2016-10" db="EMBL/GenBank/DDBJ databases">
        <authorList>
            <person name="de Groot N.N."/>
        </authorList>
    </citation>
    <scope>NUCLEOTIDE SEQUENCE [LARGE SCALE GENOMIC DNA]</scope>
    <source>
        <strain evidence="10 11">DSM 12130</strain>
    </source>
</reference>
<dbReference type="PANTHER" id="PTHR30038">
    <property type="entry name" value="ALDEHYDE FERREDOXIN OXIDOREDUCTASE"/>
    <property type="match status" value="1"/>
</dbReference>
<protein>
    <submittedName>
        <fullName evidence="10">Aldehyde:ferredoxin oxidoreductase</fullName>
    </submittedName>
</protein>
<keyword evidence="3" id="KW-0004">4Fe-4S</keyword>
<dbReference type="PANTHER" id="PTHR30038:SF0">
    <property type="entry name" value="TUNGSTEN-CONTAINING ALDEHYDE FERREDOXIN OXIDOREDUCTASE"/>
    <property type="match status" value="1"/>
</dbReference>
<dbReference type="AlphaFoldDB" id="A0A1H0TDJ9"/>
<dbReference type="InterPro" id="IPR013984">
    <property type="entry name" value="Ald_Fedxn_OxRdtase_dom2"/>
</dbReference>
<keyword evidence="5" id="KW-0560">Oxidoreductase</keyword>
<evidence type="ECO:0000256" key="7">
    <source>
        <dbReference type="ARBA" id="ARBA00023014"/>
    </source>
</evidence>
<evidence type="ECO:0000256" key="2">
    <source>
        <dbReference type="ARBA" id="ARBA00011032"/>
    </source>
</evidence>
<dbReference type="Gene3D" id="3.60.9.10">
    <property type="entry name" value="Aldehyde ferredoxin oxidoreductase, N-terminal domain"/>
    <property type="match status" value="1"/>
</dbReference>
<evidence type="ECO:0000256" key="6">
    <source>
        <dbReference type="ARBA" id="ARBA00023004"/>
    </source>
</evidence>
<dbReference type="Gene3D" id="1.10.569.10">
    <property type="entry name" value="Aldehyde Ferredoxin Oxidoreductase Protein, subunit A, domain 2"/>
    <property type="match status" value="1"/>
</dbReference>
<dbReference type="InterPro" id="IPR051919">
    <property type="entry name" value="W-dependent_AOR"/>
</dbReference>
<evidence type="ECO:0000256" key="4">
    <source>
        <dbReference type="ARBA" id="ARBA00022723"/>
    </source>
</evidence>
<dbReference type="Gene3D" id="1.10.599.10">
    <property type="entry name" value="Aldehyde Ferredoxin Oxidoreductase Protein, subunit A, domain 3"/>
    <property type="match status" value="1"/>
</dbReference>
<accession>A0A1H0TDJ9</accession>
<keyword evidence="7" id="KW-0411">Iron-sulfur</keyword>
<comment type="similarity">
    <text evidence="2">Belongs to the AOR/FOR family.</text>
</comment>
<proteinExistence type="inferred from homology"/>